<evidence type="ECO:0000256" key="1">
    <source>
        <dbReference type="ARBA" id="ARBA00004429"/>
    </source>
</evidence>
<evidence type="ECO:0000256" key="3">
    <source>
        <dbReference type="ARBA" id="ARBA00022475"/>
    </source>
</evidence>
<dbReference type="PROSITE" id="PS51012">
    <property type="entry name" value="ABC_TM2"/>
    <property type="match status" value="1"/>
</dbReference>
<comment type="caution">
    <text evidence="10">The sequence shown here is derived from an EMBL/GenBank/DDBJ whole genome shotgun (WGS) entry which is preliminary data.</text>
</comment>
<dbReference type="Pfam" id="PF01061">
    <property type="entry name" value="ABC2_membrane"/>
    <property type="match status" value="1"/>
</dbReference>
<reference evidence="11" key="1">
    <citation type="submission" date="2017-09" db="EMBL/GenBank/DDBJ databases">
        <title>The Reconstruction of 2,631 Draft Metagenome-Assembled Genomes from the Global Oceans.</title>
        <authorList>
            <person name="Tully B.J."/>
            <person name="Graham E.D."/>
            <person name="Heidelberg J.F."/>
        </authorList>
    </citation>
    <scope>NUCLEOTIDE SEQUENCE [LARGE SCALE GENOMIC DNA]</scope>
</reference>
<proteinExistence type="predicted"/>
<name>A0A2D6M1Z0_9ARCH</name>
<evidence type="ECO:0000256" key="6">
    <source>
        <dbReference type="ARBA" id="ARBA00022989"/>
    </source>
</evidence>
<dbReference type="AlphaFoldDB" id="A0A2D6M1Z0"/>
<keyword evidence="6 8" id="KW-1133">Transmembrane helix</keyword>
<feature type="transmembrane region" description="Helical" evidence="8">
    <location>
        <begin position="220"/>
        <end position="241"/>
    </location>
</feature>
<accession>A0A2D6M1Z0</accession>
<keyword evidence="5 8" id="KW-0812">Transmembrane</keyword>
<dbReference type="PANTHER" id="PTHR30413">
    <property type="entry name" value="INNER MEMBRANE TRANSPORT PERMEASE"/>
    <property type="match status" value="1"/>
</dbReference>
<evidence type="ECO:0000256" key="2">
    <source>
        <dbReference type="ARBA" id="ARBA00022448"/>
    </source>
</evidence>
<keyword evidence="3" id="KW-1003">Cell membrane</keyword>
<gene>
    <name evidence="10" type="ORF">CL943_04090</name>
</gene>
<dbReference type="GO" id="GO:0140359">
    <property type="term" value="F:ABC-type transporter activity"/>
    <property type="evidence" value="ECO:0007669"/>
    <property type="project" value="InterPro"/>
</dbReference>
<protein>
    <recommendedName>
        <fullName evidence="9">ABC transmembrane type-2 domain-containing protein</fullName>
    </recommendedName>
</protein>
<feature type="domain" description="ABC transmembrane type-2" evidence="9">
    <location>
        <begin position="26"/>
        <end position="244"/>
    </location>
</feature>
<comment type="subcellular location">
    <subcellularLocation>
        <location evidence="1">Cell inner membrane</location>
        <topology evidence="1">Multi-pass membrane protein</topology>
    </subcellularLocation>
</comment>
<evidence type="ECO:0000256" key="7">
    <source>
        <dbReference type="ARBA" id="ARBA00023136"/>
    </source>
</evidence>
<dbReference type="PANTHER" id="PTHR30413:SF8">
    <property type="entry name" value="TRANSPORT PERMEASE PROTEIN"/>
    <property type="match status" value="1"/>
</dbReference>
<dbReference type="GO" id="GO:0015920">
    <property type="term" value="P:lipopolysaccharide transport"/>
    <property type="evidence" value="ECO:0007669"/>
    <property type="project" value="TreeGrafter"/>
</dbReference>
<organism evidence="10 11">
    <name type="scientific">Candidatus Iainarchaeum sp</name>
    <dbReference type="NCBI Taxonomy" id="3101447"/>
    <lineage>
        <taxon>Archaea</taxon>
        <taxon>Candidatus Iainarchaeota</taxon>
        <taxon>Candidatus Iainarchaeia</taxon>
        <taxon>Candidatus Iainarchaeales</taxon>
        <taxon>Candidatus Iainarchaeaceae</taxon>
        <taxon>Candidatus Iainarchaeum</taxon>
    </lineage>
</organism>
<keyword evidence="7 8" id="KW-0472">Membrane</keyword>
<evidence type="ECO:0000256" key="4">
    <source>
        <dbReference type="ARBA" id="ARBA00022519"/>
    </source>
</evidence>
<dbReference type="Proteomes" id="UP000226592">
    <property type="component" value="Unassembled WGS sequence"/>
</dbReference>
<evidence type="ECO:0000256" key="5">
    <source>
        <dbReference type="ARBA" id="ARBA00022692"/>
    </source>
</evidence>
<keyword evidence="2" id="KW-0813">Transport</keyword>
<feature type="transmembrane region" description="Helical" evidence="8">
    <location>
        <begin position="54"/>
        <end position="71"/>
    </location>
</feature>
<feature type="transmembrane region" description="Helical" evidence="8">
    <location>
        <begin position="131"/>
        <end position="158"/>
    </location>
</feature>
<keyword evidence="4" id="KW-0997">Cell inner membrane</keyword>
<dbReference type="InterPro" id="IPR013525">
    <property type="entry name" value="ABC2_TM"/>
</dbReference>
<dbReference type="GO" id="GO:0005886">
    <property type="term" value="C:plasma membrane"/>
    <property type="evidence" value="ECO:0007669"/>
    <property type="project" value="UniProtKB-SubCell"/>
</dbReference>
<evidence type="ECO:0000313" key="10">
    <source>
        <dbReference type="EMBL" id="MAG22452.1"/>
    </source>
</evidence>
<dbReference type="InterPro" id="IPR047817">
    <property type="entry name" value="ABC2_TM_bact-type"/>
</dbReference>
<dbReference type="EMBL" id="NZBU01000012">
    <property type="protein sequence ID" value="MAG22452.1"/>
    <property type="molecule type" value="Genomic_DNA"/>
</dbReference>
<evidence type="ECO:0000259" key="9">
    <source>
        <dbReference type="PROSITE" id="PS51012"/>
    </source>
</evidence>
<sequence length="252" mass="28915">MASSYFNMLREITLADFKLRYYDSVLGIVWVFAKPFLMFAVLFTVFSFLKRFEVANYAWFLLLGIIIWNFFSDATSKSILNMRSKSEFIKKIAFPREIIVYSACLNSLITFALNILAYVVLALLFGGPLNIGFLLLIIPATQILIFATGISFFLSVLFVKARDIAHIWEVFLRAFFWLTPIVYPLAVIPEKYRTLIFLNPLVSIINTARELALYNTIPPLFDITLVFGVSIVVFVLGIALFNRQSKYFAEEL</sequence>
<evidence type="ECO:0000256" key="8">
    <source>
        <dbReference type="SAM" id="Phobius"/>
    </source>
</evidence>
<feature type="transmembrane region" description="Helical" evidence="8">
    <location>
        <begin position="98"/>
        <end position="125"/>
    </location>
</feature>
<evidence type="ECO:0000313" key="11">
    <source>
        <dbReference type="Proteomes" id="UP000226592"/>
    </source>
</evidence>
<feature type="transmembrane region" description="Helical" evidence="8">
    <location>
        <begin position="21"/>
        <end position="48"/>
    </location>
</feature>
<feature type="transmembrane region" description="Helical" evidence="8">
    <location>
        <begin position="170"/>
        <end position="188"/>
    </location>
</feature>